<feature type="domain" description="GIY-YIG" evidence="1">
    <location>
        <begin position="9"/>
        <end position="73"/>
    </location>
</feature>
<comment type="caution">
    <text evidence="2">The sequence shown here is derived from an EMBL/GenBank/DDBJ whole genome shotgun (WGS) entry which is preliminary data.</text>
</comment>
<reference evidence="3" key="1">
    <citation type="submission" date="2017-09" db="EMBL/GenBank/DDBJ databases">
        <title>Depth-based differentiation of microbial function through sediment-hosted aquifers and enrichment of novel symbionts in the deep terrestrial subsurface.</title>
        <authorList>
            <person name="Probst A.J."/>
            <person name="Ladd B."/>
            <person name="Jarett J.K."/>
            <person name="Geller-Mcgrath D.E."/>
            <person name="Sieber C.M.K."/>
            <person name="Emerson J.B."/>
            <person name="Anantharaman K."/>
            <person name="Thomas B.C."/>
            <person name="Malmstrom R."/>
            <person name="Stieglmeier M."/>
            <person name="Klingl A."/>
            <person name="Woyke T."/>
            <person name="Ryan C.M."/>
            <person name="Banfield J.F."/>
        </authorList>
    </citation>
    <scope>NUCLEOTIDE SEQUENCE [LARGE SCALE GENOMIC DNA]</scope>
</reference>
<dbReference type="AlphaFoldDB" id="A0A2M7ASU1"/>
<keyword evidence="2" id="KW-0378">Hydrolase</keyword>
<dbReference type="EMBL" id="PEWA01000012">
    <property type="protein sequence ID" value="PIU73692.1"/>
    <property type="molecule type" value="Genomic_DNA"/>
</dbReference>
<sequence length="81" mass="9706">SNFFKNVHMYYVYVIRSLSSGQLYKGQTNNLERRLHEHEIDRWGPYDLVFVQICDNRSESMLLEKYLKTGQGRKYINSLIT</sequence>
<organism evidence="2 3">
    <name type="scientific">Candidatus Shapirobacteria bacterium CG06_land_8_20_14_3_00_40_12</name>
    <dbReference type="NCBI Taxonomy" id="1974881"/>
    <lineage>
        <taxon>Bacteria</taxon>
        <taxon>Candidatus Shapironibacteriota</taxon>
    </lineage>
</organism>
<dbReference type="InterPro" id="IPR000305">
    <property type="entry name" value="GIY-YIG_endonuc"/>
</dbReference>
<dbReference type="Proteomes" id="UP000231407">
    <property type="component" value="Unassembled WGS sequence"/>
</dbReference>
<accession>A0A2M7ASU1</accession>
<name>A0A2M7ASU1_9BACT</name>
<proteinExistence type="predicted"/>
<feature type="non-terminal residue" evidence="2">
    <location>
        <position position="1"/>
    </location>
</feature>
<protein>
    <submittedName>
        <fullName evidence="2">Endonuclease</fullName>
    </submittedName>
</protein>
<evidence type="ECO:0000259" key="1">
    <source>
        <dbReference type="Pfam" id="PF01541"/>
    </source>
</evidence>
<dbReference type="Pfam" id="PF01541">
    <property type="entry name" value="GIY-YIG"/>
    <property type="match status" value="1"/>
</dbReference>
<dbReference type="InterPro" id="IPR035901">
    <property type="entry name" value="GIY-YIG_endonuc_sf"/>
</dbReference>
<evidence type="ECO:0000313" key="2">
    <source>
        <dbReference type="EMBL" id="PIU73692.1"/>
    </source>
</evidence>
<evidence type="ECO:0000313" key="3">
    <source>
        <dbReference type="Proteomes" id="UP000231407"/>
    </source>
</evidence>
<dbReference type="SUPFAM" id="SSF82771">
    <property type="entry name" value="GIY-YIG endonuclease"/>
    <property type="match status" value="1"/>
</dbReference>
<dbReference type="Gene3D" id="3.40.1440.10">
    <property type="entry name" value="GIY-YIG endonuclease"/>
    <property type="match status" value="1"/>
</dbReference>
<keyword evidence="2" id="KW-0540">Nuclease</keyword>
<gene>
    <name evidence="2" type="ORF">COS78_00815</name>
</gene>
<keyword evidence="2" id="KW-0255">Endonuclease</keyword>
<dbReference type="GO" id="GO:0004519">
    <property type="term" value="F:endonuclease activity"/>
    <property type="evidence" value="ECO:0007669"/>
    <property type="project" value="UniProtKB-KW"/>
</dbReference>